<feature type="region of interest" description="Disordered" evidence="4">
    <location>
        <begin position="26"/>
        <end position="46"/>
    </location>
</feature>
<dbReference type="PIRSF" id="PIRSF028756">
    <property type="entry name" value="PPK2_prd"/>
    <property type="match status" value="1"/>
</dbReference>
<name>A0ABT3FZU8_9BACT</name>
<dbReference type="InterPro" id="IPR016898">
    <property type="entry name" value="Polyphosphate_phosphotransfera"/>
</dbReference>
<evidence type="ECO:0000259" key="5">
    <source>
        <dbReference type="Pfam" id="PF03976"/>
    </source>
</evidence>
<keyword evidence="2" id="KW-0808">Transferase</keyword>
<keyword evidence="3 6" id="KW-0418">Kinase</keyword>
<dbReference type="Gene3D" id="3.40.50.300">
    <property type="entry name" value="P-loop containing nucleotide triphosphate hydrolases"/>
    <property type="match status" value="1"/>
</dbReference>
<organism evidence="6 7">
    <name type="scientific">Luteolibacter rhizosphaerae</name>
    <dbReference type="NCBI Taxonomy" id="2989719"/>
    <lineage>
        <taxon>Bacteria</taxon>
        <taxon>Pseudomonadati</taxon>
        <taxon>Verrucomicrobiota</taxon>
        <taxon>Verrucomicrobiia</taxon>
        <taxon>Verrucomicrobiales</taxon>
        <taxon>Verrucomicrobiaceae</taxon>
        <taxon>Luteolibacter</taxon>
    </lineage>
</organism>
<evidence type="ECO:0000313" key="6">
    <source>
        <dbReference type="EMBL" id="MCW1913110.1"/>
    </source>
</evidence>
<dbReference type="SUPFAM" id="SSF52540">
    <property type="entry name" value="P-loop containing nucleoside triphosphate hydrolases"/>
    <property type="match status" value="1"/>
</dbReference>
<evidence type="ECO:0000256" key="1">
    <source>
        <dbReference type="ARBA" id="ARBA00009924"/>
    </source>
</evidence>
<dbReference type="PANTHER" id="PTHR34383">
    <property type="entry name" value="POLYPHOSPHATE:AMP PHOSPHOTRANSFERASE-RELATED"/>
    <property type="match status" value="1"/>
</dbReference>
<comment type="caution">
    <text evidence="6">The sequence shown here is derived from an EMBL/GenBank/DDBJ whole genome shotgun (WGS) entry which is preliminary data.</text>
</comment>
<dbReference type="Pfam" id="PF03976">
    <property type="entry name" value="PPK2"/>
    <property type="match status" value="1"/>
</dbReference>
<dbReference type="Proteomes" id="UP001165653">
    <property type="component" value="Unassembled WGS sequence"/>
</dbReference>
<dbReference type="RefSeq" id="WP_264512229.1">
    <property type="nucleotide sequence ID" value="NZ_JAPDDR010000003.1"/>
</dbReference>
<dbReference type="GO" id="GO:0016301">
    <property type="term" value="F:kinase activity"/>
    <property type="evidence" value="ECO:0007669"/>
    <property type="project" value="UniProtKB-KW"/>
</dbReference>
<dbReference type="NCBIfam" id="TIGR03709">
    <property type="entry name" value="PPK2_rel_1"/>
    <property type="match status" value="1"/>
</dbReference>
<accession>A0ABT3FZU8</accession>
<sequence>MNEKTKELLRHARDISKRYRIDDGKDFRLKDIDPGDTGPFPKDGKESAEQALAEGRDALSEMQERLYAQDRWSVLLIFQAMDAAGKDGAIKHVMSGINPQGCQVTSFGVPSSREQDHTWLWRCMLELPERGRIGIFNRSYYEETLVARVHPEILKAQKLPDPLFTDNIWKERFDDIRNFEKHLVRNGTIVRKFFLHVSKGEQRKRLLSRLDEPEKNWKFRMGDVEEREHWKEYQEAYEKTIRNTSTEDAPWFVVPADNKWYTRVVVAAAIVDALASVELHFPQIDDSQRAVLEEARKLLTKAKPAE</sequence>
<proteinExistence type="inferred from homology"/>
<evidence type="ECO:0000256" key="3">
    <source>
        <dbReference type="ARBA" id="ARBA00022777"/>
    </source>
</evidence>
<evidence type="ECO:0000256" key="4">
    <source>
        <dbReference type="SAM" id="MobiDB-lite"/>
    </source>
</evidence>
<dbReference type="PANTHER" id="PTHR34383:SF3">
    <property type="entry name" value="POLYPHOSPHATE:AMP PHOSPHOTRANSFERASE"/>
    <property type="match status" value="1"/>
</dbReference>
<dbReference type="EMBL" id="JAPDDR010000003">
    <property type="protein sequence ID" value="MCW1913110.1"/>
    <property type="molecule type" value="Genomic_DNA"/>
</dbReference>
<keyword evidence="7" id="KW-1185">Reference proteome</keyword>
<feature type="domain" description="Polyphosphate kinase-2-related" evidence="5">
    <location>
        <begin position="45"/>
        <end position="277"/>
    </location>
</feature>
<evidence type="ECO:0000256" key="2">
    <source>
        <dbReference type="ARBA" id="ARBA00022679"/>
    </source>
</evidence>
<dbReference type="InterPro" id="IPR022488">
    <property type="entry name" value="PPK2-related"/>
</dbReference>
<dbReference type="InterPro" id="IPR027417">
    <property type="entry name" value="P-loop_NTPase"/>
</dbReference>
<reference evidence="6" key="1">
    <citation type="submission" date="2022-10" db="EMBL/GenBank/DDBJ databases">
        <title>Luteolibacter sp. GHJ8, whole genome shotgun sequencing project.</title>
        <authorList>
            <person name="Zhao G."/>
            <person name="Shen L."/>
        </authorList>
    </citation>
    <scope>NUCLEOTIDE SEQUENCE</scope>
    <source>
        <strain evidence="6">GHJ8</strain>
    </source>
</reference>
<protein>
    <submittedName>
        <fullName evidence="6">Polyphosphate kinase 2 family protein</fullName>
    </submittedName>
</protein>
<gene>
    <name evidence="6" type="ORF">OJ996_05980</name>
</gene>
<comment type="similarity">
    <text evidence="1">Belongs to the polyphosphate kinase 2 (PPK2) family. Class I subfamily.</text>
</comment>
<evidence type="ECO:0000313" key="7">
    <source>
        <dbReference type="Proteomes" id="UP001165653"/>
    </source>
</evidence>
<dbReference type="InterPro" id="IPR022300">
    <property type="entry name" value="PPK2-rel_1"/>
</dbReference>